<evidence type="ECO:0008006" key="4">
    <source>
        <dbReference type="Google" id="ProtNLM"/>
    </source>
</evidence>
<feature type="transmembrane region" description="Helical" evidence="1">
    <location>
        <begin position="12"/>
        <end position="32"/>
    </location>
</feature>
<feature type="transmembrane region" description="Helical" evidence="1">
    <location>
        <begin position="38"/>
        <end position="57"/>
    </location>
</feature>
<evidence type="ECO:0000313" key="3">
    <source>
        <dbReference type="Proteomes" id="UP000053405"/>
    </source>
</evidence>
<proteinExistence type="predicted"/>
<dbReference type="Proteomes" id="UP000053405">
    <property type="component" value="Unassembled WGS sequence"/>
</dbReference>
<evidence type="ECO:0000256" key="1">
    <source>
        <dbReference type="SAM" id="Phobius"/>
    </source>
</evidence>
<keyword evidence="1" id="KW-1133">Transmembrane helix</keyword>
<dbReference type="STRING" id="1121927.GOHSU_06_00490"/>
<keyword evidence="3" id="KW-1185">Reference proteome</keyword>
<dbReference type="RefSeq" id="WP_005936692.1">
    <property type="nucleotide sequence ID" value="NZ_ATVK01000042.1"/>
</dbReference>
<keyword evidence="1" id="KW-0812">Transmembrane</keyword>
<evidence type="ECO:0000313" key="2">
    <source>
        <dbReference type="EMBL" id="GAC56437.1"/>
    </source>
</evidence>
<gene>
    <name evidence="2" type="ORF">GOHSU_06_00490</name>
</gene>
<feature type="transmembrane region" description="Helical" evidence="1">
    <location>
        <begin position="114"/>
        <end position="131"/>
    </location>
</feature>
<accession>L7L8R1</accession>
<dbReference type="AlphaFoldDB" id="L7L8R1"/>
<comment type="caution">
    <text evidence="2">The sequence shown here is derived from an EMBL/GenBank/DDBJ whole genome shotgun (WGS) entry which is preliminary data.</text>
</comment>
<feature type="transmembrane region" description="Helical" evidence="1">
    <location>
        <begin position="143"/>
        <end position="161"/>
    </location>
</feature>
<dbReference type="EMBL" id="BANT01000006">
    <property type="protein sequence ID" value="GAC56437.1"/>
    <property type="molecule type" value="Genomic_DNA"/>
</dbReference>
<protein>
    <recommendedName>
        <fullName evidence="4">Two-component histidine kinase</fullName>
    </recommendedName>
</protein>
<dbReference type="eggNOG" id="ENOG5030JR4">
    <property type="taxonomic scope" value="Bacteria"/>
</dbReference>
<dbReference type="OrthoDB" id="4465106at2"/>
<reference evidence="2 3" key="1">
    <citation type="submission" date="2012-12" db="EMBL/GenBank/DDBJ databases">
        <title>Whole genome shotgun sequence of Gordonia hirsuta NBRC 16056.</title>
        <authorList>
            <person name="Isaki-Nakamura S."/>
            <person name="Hosoyama A."/>
            <person name="Tsuchikane K."/>
            <person name="Katsumata H."/>
            <person name="Baba S."/>
            <person name="Yamazaki S."/>
            <person name="Fujita N."/>
        </authorList>
    </citation>
    <scope>NUCLEOTIDE SEQUENCE [LARGE SCALE GENOMIC DNA]</scope>
    <source>
        <strain evidence="2 3">NBRC 16056</strain>
    </source>
</reference>
<organism evidence="2 3">
    <name type="scientific">Gordonia hirsuta DSM 44140 = NBRC 16056</name>
    <dbReference type="NCBI Taxonomy" id="1121927"/>
    <lineage>
        <taxon>Bacteria</taxon>
        <taxon>Bacillati</taxon>
        <taxon>Actinomycetota</taxon>
        <taxon>Actinomycetes</taxon>
        <taxon>Mycobacteriales</taxon>
        <taxon>Gordoniaceae</taxon>
        <taxon>Gordonia</taxon>
    </lineage>
</organism>
<name>L7L8R1_9ACTN</name>
<feature type="transmembrane region" description="Helical" evidence="1">
    <location>
        <begin position="64"/>
        <end position="85"/>
    </location>
</feature>
<keyword evidence="1" id="KW-0472">Membrane</keyword>
<sequence length="345" mass="36328">MSAPPVGLRLPGMYLLAAGVVAGSTVLGLASAGVVHPWLYLLAMGLDAVAALVLLAAPGDPLRWPATAVCVTLPVIGLVLVAFATTAEPNWASATASGMLAIVFGFVCVRGRVWVVWPVFVVATALVVVLDRVRAPAPSLIDALAPNFAVLLMATFFAAIVRPRARQIYALSAQAERQSAAAAAQQAALAVRDQQLEYLGQRARPLLERISSGRALDADVIVRCGLVEANLRDRIRAPGLDVPEVAAAAWDARARGARVVLLDDHDWTLVAPAEHSAPTELLGPLRQDAVAALKRSGAHSSVTVRILPAGRDLLATIAVDAPDHRSRREFALDGRARRRGPESAP</sequence>
<feature type="transmembrane region" description="Helical" evidence="1">
    <location>
        <begin position="91"/>
        <end position="109"/>
    </location>
</feature>